<name>A0A418W3Q4_9PROT</name>
<feature type="transmembrane region" description="Helical" evidence="7">
    <location>
        <begin position="37"/>
        <end position="57"/>
    </location>
</feature>
<dbReference type="EMBL" id="QYUL01000001">
    <property type="protein sequence ID" value="RJF84639.1"/>
    <property type="molecule type" value="Genomic_DNA"/>
</dbReference>
<sequence length="745" mass="78611">MRSSRSFLKISSWKIPLALRLVLGFSPWMLFGAVLPLAGPMAASLVGLFASLTLCGIDRLRGSYKAPELVAAAYFLTLLAAAPLGWGWPQAHIGLSLHLALAAMAFGSLALGTPFTLQYARDDWPRALWDRPEFVAVNRAMTALWGVLFLIGAAGFGLFPDGAATLSISSTLLGVLANRHGPGWLIERGLRQRLAERDPHPWEPPAFPPPAVHANRPTTDSAGDAADDSDVVVVGSGIGGLTAAALLAKAGARVTVLEAHDRPGGFCTSWLVKARNRKEPGAPPFRYVFDAGVHDVSGAHRDGPLGHLLRALEIEDRVAWRPVTRGAWLDGRFRALPDDADGLVAMIAADHPGSAAGLAAFMAEMRAIHADLYRGCGERGLPNIPDSVAALRAYATESPHAFRWQGRRFHAMLDQFIPDAGARRTLSILTGYLSDQPDLLTVTQMAPIFGYWFEGGRYPAGGSQALADALAQSIRANGGEVRRRAPVARILIDGGRAAGVETADGRRIRARAVVSNADVRRTMLELVGAKNLPAAYAARCAALRPSTSAFMVTLGLDMVPDLPALTFLDGEAPLAIAIPSIHDPSLAPEGHAAVTLIRLAPANSPDGTPLWDRSAPDYAARKAAEGDAMIAAAARLIPDLQRRVTVRQDASAATFARYARSSGGAIYGVDPTQESFTRRAPIPGLCLAGGGVFPGPGVEACVISGRLAAEALMGADRLSLAALARAPTPTPTRRTPTPQPVAASA</sequence>
<feature type="domain" description="Amine oxidase" evidence="8">
    <location>
        <begin position="238"/>
        <end position="712"/>
    </location>
</feature>
<keyword evidence="5" id="KW-0520">NAD</keyword>
<dbReference type="InterPro" id="IPR036188">
    <property type="entry name" value="FAD/NAD-bd_sf"/>
</dbReference>
<keyword evidence="4" id="KW-0521">NADP</keyword>
<dbReference type="RefSeq" id="WP_119830283.1">
    <property type="nucleotide sequence ID" value="NZ_QYUL01000001.1"/>
</dbReference>
<dbReference type="InterPro" id="IPR002937">
    <property type="entry name" value="Amino_oxidase"/>
</dbReference>
<proteinExistence type="predicted"/>
<dbReference type="GO" id="GO:0016491">
    <property type="term" value="F:oxidoreductase activity"/>
    <property type="evidence" value="ECO:0007669"/>
    <property type="project" value="InterPro"/>
</dbReference>
<evidence type="ECO:0000256" key="5">
    <source>
        <dbReference type="ARBA" id="ARBA00023027"/>
    </source>
</evidence>
<dbReference type="Pfam" id="PF01593">
    <property type="entry name" value="Amino_oxidase"/>
    <property type="match status" value="1"/>
</dbReference>
<feature type="transmembrane region" description="Helical" evidence="7">
    <location>
        <begin position="140"/>
        <end position="159"/>
    </location>
</feature>
<feature type="transmembrane region" description="Helical" evidence="7">
    <location>
        <begin position="95"/>
        <end position="119"/>
    </location>
</feature>
<accession>A0A418W3Q4</accession>
<feature type="transmembrane region" description="Helical" evidence="7">
    <location>
        <begin position="69"/>
        <end position="89"/>
    </location>
</feature>
<evidence type="ECO:0000256" key="6">
    <source>
        <dbReference type="SAM" id="MobiDB-lite"/>
    </source>
</evidence>
<dbReference type="Proteomes" id="UP000283458">
    <property type="component" value="Unassembled WGS sequence"/>
</dbReference>
<evidence type="ECO:0000256" key="2">
    <source>
        <dbReference type="ARBA" id="ARBA00022729"/>
    </source>
</evidence>
<keyword evidence="7" id="KW-0472">Membrane</keyword>
<feature type="region of interest" description="Disordered" evidence="6">
    <location>
        <begin position="197"/>
        <end position="226"/>
    </location>
</feature>
<dbReference type="OrthoDB" id="9774675at2"/>
<keyword evidence="7" id="KW-1133">Transmembrane helix</keyword>
<dbReference type="InterPro" id="IPR052206">
    <property type="entry name" value="Retinol_saturase"/>
</dbReference>
<feature type="region of interest" description="Disordered" evidence="6">
    <location>
        <begin position="725"/>
        <end position="745"/>
    </location>
</feature>
<dbReference type="Gene3D" id="3.50.50.60">
    <property type="entry name" value="FAD/NAD(P)-binding domain"/>
    <property type="match status" value="2"/>
</dbReference>
<comment type="caution">
    <text evidence="9">The sequence shown here is derived from an EMBL/GenBank/DDBJ whole genome shotgun (WGS) entry which is preliminary data.</text>
</comment>
<keyword evidence="3" id="KW-0274">FAD</keyword>
<gene>
    <name evidence="9" type="ORF">D3877_09045</name>
</gene>
<evidence type="ECO:0000256" key="7">
    <source>
        <dbReference type="SAM" id="Phobius"/>
    </source>
</evidence>
<organism evidence="9 10">
    <name type="scientific">Azospirillum cavernae</name>
    <dbReference type="NCBI Taxonomy" id="2320860"/>
    <lineage>
        <taxon>Bacteria</taxon>
        <taxon>Pseudomonadati</taxon>
        <taxon>Pseudomonadota</taxon>
        <taxon>Alphaproteobacteria</taxon>
        <taxon>Rhodospirillales</taxon>
        <taxon>Azospirillaceae</taxon>
        <taxon>Azospirillum</taxon>
    </lineage>
</organism>
<evidence type="ECO:0000256" key="3">
    <source>
        <dbReference type="ARBA" id="ARBA00022827"/>
    </source>
</evidence>
<feature type="compositionally biased region" description="Pro residues" evidence="6">
    <location>
        <begin position="202"/>
        <end position="211"/>
    </location>
</feature>
<keyword evidence="7" id="KW-0812">Transmembrane</keyword>
<evidence type="ECO:0000313" key="9">
    <source>
        <dbReference type="EMBL" id="RJF84639.1"/>
    </source>
</evidence>
<protein>
    <submittedName>
        <fullName evidence="9">NAD(P)/FAD-dependent oxidoreductase</fullName>
    </submittedName>
</protein>
<evidence type="ECO:0000256" key="1">
    <source>
        <dbReference type="ARBA" id="ARBA00022630"/>
    </source>
</evidence>
<keyword evidence="1" id="KW-0285">Flavoprotein</keyword>
<evidence type="ECO:0000313" key="10">
    <source>
        <dbReference type="Proteomes" id="UP000283458"/>
    </source>
</evidence>
<keyword evidence="10" id="KW-1185">Reference proteome</keyword>
<dbReference type="PANTHER" id="PTHR46091:SF3">
    <property type="entry name" value="AMINE OXIDASE DOMAIN-CONTAINING PROTEIN"/>
    <property type="match status" value="1"/>
</dbReference>
<reference evidence="9 10" key="1">
    <citation type="submission" date="2018-09" db="EMBL/GenBank/DDBJ databases">
        <authorList>
            <person name="Zhu H."/>
        </authorList>
    </citation>
    <scope>NUCLEOTIDE SEQUENCE [LARGE SCALE GENOMIC DNA]</scope>
    <source>
        <strain evidence="9 10">K2W22B-5</strain>
    </source>
</reference>
<dbReference type="SUPFAM" id="SSF51905">
    <property type="entry name" value="FAD/NAD(P)-binding domain"/>
    <property type="match status" value="1"/>
</dbReference>
<evidence type="ECO:0000259" key="8">
    <source>
        <dbReference type="Pfam" id="PF01593"/>
    </source>
</evidence>
<keyword evidence="2" id="KW-0732">Signal</keyword>
<dbReference type="AlphaFoldDB" id="A0A418W3Q4"/>
<evidence type="ECO:0000256" key="4">
    <source>
        <dbReference type="ARBA" id="ARBA00022857"/>
    </source>
</evidence>
<dbReference type="PANTHER" id="PTHR46091">
    <property type="entry name" value="BLR7054 PROTEIN"/>
    <property type="match status" value="1"/>
</dbReference>